<gene>
    <name evidence="2" type="ORF">KSP40_PGU010772</name>
</gene>
<reference evidence="2 3" key="1">
    <citation type="journal article" date="2022" name="Nat. Plants">
        <title>Genomes of leafy and leafless Platanthera orchids illuminate the evolution of mycoheterotrophy.</title>
        <authorList>
            <person name="Li M.H."/>
            <person name="Liu K.W."/>
            <person name="Li Z."/>
            <person name="Lu H.C."/>
            <person name="Ye Q.L."/>
            <person name="Zhang D."/>
            <person name="Wang J.Y."/>
            <person name="Li Y.F."/>
            <person name="Zhong Z.M."/>
            <person name="Liu X."/>
            <person name="Yu X."/>
            <person name="Liu D.K."/>
            <person name="Tu X.D."/>
            <person name="Liu B."/>
            <person name="Hao Y."/>
            <person name="Liao X.Y."/>
            <person name="Jiang Y.T."/>
            <person name="Sun W.H."/>
            <person name="Chen J."/>
            <person name="Chen Y.Q."/>
            <person name="Ai Y."/>
            <person name="Zhai J.W."/>
            <person name="Wu S.S."/>
            <person name="Zhou Z."/>
            <person name="Hsiao Y.Y."/>
            <person name="Wu W.L."/>
            <person name="Chen Y.Y."/>
            <person name="Lin Y.F."/>
            <person name="Hsu J.L."/>
            <person name="Li C.Y."/>
            <person name="Wang Z.W."/>
            <person name="Zhao X."/>
            <person name="Zhong W.Y."/>
            <person name="Ma X.K."/>
            <person name="Ma L."/>
            <person name="Huang J."/>
            <person name="Chen G.Z."/>
            <person name="Huang M.Z."/>
            <person name="Huang L."/>
            <person name="Peng D.H."/>
            <person name="Luo Y.B."/>
            <person name="Zou S.Q."/>
            <person name="Chen S.P."/>
            <person name="Lan S."/>
            <person name="Tsai W.C."/>
            <person name="Van de Peer Y."/>
            <person name="Liu Z.J."/>
        </authorList>
    </citation>
    <scope>NUCLEOTIDE SEQUENCE [LARGE SCALE GENOMIC DNA]</scope>
    <source>
        <strain evidence="2">Lor288</strain>
    </source>
</reference>
<comment type="caution">
    <text evidence="2">The sequence shown here is derived from an EMBL/GenBank/DDBJ whole genome shotgun (WGS) entry which is preliminary data.</text>
</comment>
<evidence type="ECO:0000313" key="2">
    <source>
        <dbReference type="EMBL" id="KAK8959766.1"/>
    </source>
</evidence>
<keyword evidence="3" id="KW-1185">Reference proteome</keyword>
<feature type="compositionally biased region" description="Polar residues" evidence="1">
    <location>
        <begin position="12"/>
        <end position="21"/>
    </location>
</feature>
<accession>A0ABR2M7Z3</accession>
<evidence type="ECO:0000313" key="3">
    <source>
        <dbReference type="Proteomes" id="UP001412067"/>
    </source>
</evidence>
<feature type="region of interest" description="Disordered" evidence="1">
    <location>
        <begin position="1"/>
        <end position="44"/>
    </location>
</feature>
<proteinExistence type="predicted"/>
<protein>
    <submittedName>
        <fullName evidence="2">Uncharacterized protein</fullName>
    </submittedName>
</protein>
<name>A0ABR2M7Z3_9ASPA</name>
<dbReference type="EMBL" id="JBBWWR010000011">
    <property type="protein sequence ID" value="KAK8959766.1"/>
    <property type="molecule type" value="Genomic_DNA"/>
</dbReference>
<organism evidence="2 3">
    <name type="scientific">Platanthera guangdongensis</name>
    <dbReference type="NCBI Taxonomy" id="2320717"/>
    <lineage>
        <taxon>Eukaryota</taxon>
        <taxon>Viridiplantae</taxon>
        <taxon>Streptophyta</taxon>
        <taxon>Embryophyta</taxon>
        <taxon>Tracheophyta</taxon>
        <taxon>Spermatophyta</taxon>
        <taxon>Magnoliopsida</taxon>
        <taxon>Liliopsida</taxon>
        <taxon>Asparagales</taxon>
        <taxon>Orchidaceae</taxon>
        <taxon>Orchidoideae</taxon>
        <taxon>Orchideae</taxon>
        <taxon>Orchidinae</taxon>
        <taxon>Platanthera</taxon>
    </lineage>
</organism>
<sequence>MADDGTMVGPLSRSTNISPSHGNKEEENAKIPCTSSENVAADKPTAADRHWLPELLTYHFEPPLCDRVEPSTLTHISNETYRVSAVIFSMHEPLPLLTTSPTARSHDTPFHLLRRTMAHSYVRPGKWSQTIIVKLL</sequence>
<evidence type="ECO:0000256" key="1">
    <source>
        <dbReference type="SAM" id="MobiDB-lite"/>
    </source>
</evidence>
<dbReference type="Proteomes" id="UP001412067">
    <property type="component" value="Unassembled WGS sequence"/>
</dbReference>